<evidence type="ECO:0000313" key="13">
    <source>
        <dbReference type="Proteomes" id="UP000812966"/>
    </source>
</evidence>
<feature type="transmembrane region" description="Helical" evidence="10">
    <location>
        <begin position="319"/>
        <end position="338"/>
    </location>
</feature>
<feature type="transmembrane region" description="Helical" evidence="10">
    <location>
        <begin position="111"/>
        <end position="133"/>
    </location>
</feature>
<evidence type="ECO:0000256" key="2">
    <source>
        <dbReference type="ARBA" id="ARBA00004922"/>
    </source>
</evidence>
<keyword evidence="9 10" id="KW-0472">Membrane</keyword>
<feature type="transmembrane region" description="Helical" evidence="10">
    <location>
        <begin position="257"/>
        <end position="274"/>
    </location>
</feature>
<keyword evidence="13" id="KW-1185">Reference proteome</keyword>
<organism evidence="12 13">
    <name type="scientific">Filobasidium floriforme</name>
    <dbReference type="NCBI Taxonomy" id="5210"/>
    <lineage>
        <taxon>Eukaryota</taxon>
        <taxon>Fungi</taxon>
        <taxon>Dikarya</taxon>
        <taxon>Basidiomycota</taxon>
        <taxon>Agaricomycotina</taxon>
        <taxon>Tremellomycetes</taxon>
        <taxon>Filobasidiales</taxon>
        <taxon>Filobasidiaceae</taxon>
        <taxon>Filobasidium</taxon>
    </lineage>
</organism>
<evidence type="ECO:0000256" key="6">
    <source>
        <dbReference type="ARBA" id="ARBA00022692"/>
    </source>
</evidence>
<comment type="similarity">
    <text evidence="3 10">Belongs to the ALG6/ALG8 glucosyltransferase family.</text>
</comment>
<feature type="transmembrane region" description="Helical" evidence="10">
    <location>
        <begin position="560"/>
        <end position="579"/>
    </location>
</feature>
<evidence type="ECO:0000256" key="8">
    <source>
        <dbReference type="ARBA" id="ARBA00022989"/>
    </source>
</evidence>
<keyword evidence="5 10" id="KW-0808">Transferase</keyword>
<feature type="transmembrane region" description="Helical" evidence="10">
    <location>
        <begin position="223"/>
        <end position="245"/>
    </location>
</feature>
<dbReference type="UniPathway" id="UPA00378"/>
<feature type="transmembrane region" description="Helical" evidence="10">
    <location>
        <begin position="506"/>
        <end position="526"/>
    </location>
</feature>
<gene>
    <name evidence="12" type="ORF">FFLO_01840</name>
</gene>
<feature type="compositionally biased region" description="Polar residues" evidence="11">
    <location>
        <begin position="1"/>
        <end position="16"/>
    </location>
</feature>
<keyword evidence="7 10" id="KW-0256">Endoplasmic reticulum</keyword>
<dbReference type="Pfam" id="PF03155">
    <property type="entry name" value="Alg6_Alg8"/>
    <property type="match status" value="1"/>
</dbReference>
<comment type="subcellular location">
    <subcellularLocation>
        <location evidence="1 10">Endoplasmic reticulum membrane</location>
        <topology evidence="1 10">Multi-pass membrane protein</topology>
    </subcellularLocation>
</comment>
<reference evidence="12" key="1">
    <citation type="submission" date="2020-04" db="EMBL/GenBank/DDBJ databases">
        <title>Analysis of mating type loci in Filobasidium floriforme.</title>
        <authorList>
            <person name="Nowrousian M."/>
        </authorList>
    </citation>
    <scope>NUCLEOTIDE SEQUENCE</scope>
    <source>
        <strain evidence="12">CBS 6242</strain>
    </source>
</reference>
<accession>A0A8K0JNQ6</accession>
<feature type="compositionally biased region" description="Low complexity" evidence="11">
    <location>
        <begin position="41"/>
        <end position="59"/>
    </location>
</feature>
<keyword evidence="8 10" id="KW-1133">Transmembrane helix</keyword>
<evidence type="ECO:0000256" key="11">
    <source>
        <dbReference type="SAM" id="MobiDB-lite"/>
    </source>
</evidence>
<dbReference type="GO" id="GO:0042281">
    <property type="term" value="F:dolichyl pyrophosphate Man9GlcNAc2 alpha-1,3-glucosyltransferase activity"/>
    <property type="evidence" value="ECO:0007669"/>
    <property type="project" value="TreeGrafter"/>
</dbReference>
<evidence type="ECO:0000256" key="4">
    <source>
        <dbReference type="ARBA" id="ARBA00022676"/>
    </source>
</evidence>
<evidence type="ECO:0000256" key="1">
    <source>
        <dbReference type="ARBA" id="ARBA00004477"/>
    </source>
</evidence>
<dbReference type="GO" id="GO:0005789">
    <property type="term" value="C:endoplasmic reticulum membrane"/>
    <property type="evidence" value="ECO:0007669"/>
    <property type="project" value="UniProtKB-SubCell"/>
</dbReference>
<evidence type="ECO:0000256" key="5">
    <source>
        <dbReference type="ARBA" id="ARBA00022679"/>
    </source>
</evidence>
<sequence length="642" mass="70956">MQGQGTSASPTLSRSSPGGARDLYSHSSSPPILAPIPQRNPYPSFSLNPSSPNPTSNSNLHLQPPNPATTTTSASLSSSSIAKPRRSQHRRIDEAIDTPLRRLVRYLSVDLGAPSWAIVVLSLGMVGLVKWLVGLGGYSGQGASPRFGDFEAQRFWMDLTINEPFSRWYTVGGVDDGDWWRLDYPPLTAYISWVFGKIGHYLLPQHFAGKTSRGAESAALKTYMRWTVLALESISWWPVVVVWCWSGWGVGTRSKRTRIVTVLSILLQPSLILIDNGHFQYNSFPLGMTLLSVYLFQQGNDLLGAVAFSASLLFKQMGLYWSPAVFGYLLGKCIWVGGDEGLTLFIKIGATTATTFLLAFAPFLRPFPQTLLILLERIFPLQRGIFEDKVANFWCASNVVLKWKNWFAAGSMAKLATLATLVGIAPTLGILLWTSYRLRCRPSSTAPTPPQSPSMLPPTAPLLPLALFTSSMAFFLFSFQVHEKSVLVPLLSVLMLLGEKGEGDGIIWDGIVGLLNVATFSMYPLLKRDDQTLQYIVWTLGWNYLVGYNPVKVVDLKMRWFGYAVYAFIVSHHLMEAFVPPSSRYPDIYPVTNVLLSFSIFSLAWLVASWKLLEMAVSMVGLGDLGSERPVSSSANVAKKDK</sequence>
<comment type="pathway">
    <text evidence="2 10">Protein modification; protein glycosylation.</text>
</comment>
<feature type="region of interest" description="Disordered" evidence="11">
    <location>
        <begin position="1"/>
        <end position="93"/>
    </location>
</feature>
<dbReference type="PANTHER" id="PTHR12413">
    <property type="entry name" value="DOLICHYL GLYCOSYLTRANSFERASE"/>
    <property type="match status" value="1"/>
</dbReference>
<evidence type="ECO:0000313" key="12">
    <source>
        <dbReference type="EMBL" id="KAG7562680.1"/>
    </source>
</evidence>
<comment type="caution">
    <text evidence="12">The sequence shown here is derived from an EMBL/GenBank/DDBJ whole genome shotgun (WGS) entry which is preliminary data.</text>
</comment>
<dbReference type="Proteomes" id="UP000812966">
    <property type="component" value="Unassembled WGS sequence"/>
</dbReference>
<feature type="transmembrane region" description="Helical" evidence="10">
    <location>
        <begin position="415"/>
        <end position="436"/>
    </location>
</feature>
<evidence type="ECO:0000256" key="3">
    <source>
        <dbReference type="ARBA" id="ARBA00008715"/>
    </source>
</evidence>
<name>A0A8K0JNQ6_9TREE</name>
<feature type="transmembrane region" description="Helical" evidence="10">
    <location>
        <begin position="591"/>
        <end position="613"/>
    </location>
</feature>
<dbReference type="InterPro" id="IPR004856">
    <property type="entry name" value="Glyco_trans_ALG6/ALG8"/>
</dbReference>
<evidence type="ECO:0000256" key="7">
    <source>
        <dbReference type="ARBA" id="ARBA00022824"/>
    </source>
</evidence>
<keyword evidence="4 10" id="KW-0328">Glycosyltransferase</keyword>
<dbReference type="EC" id="2.4.1.-" evidence="10"/>
<dbReference type="AlphaFoldDB" id="A0A8K0JNQ6"/>
<dbReference type="EMBL" id="JABELV010000027">
    <property type="protein sequence ID" value="KAG7562680.1"/>
    <property type="molecule type" value="Genomic_DNA"/>
</dbReference>
<feature type="transmembrane region" description="Helical" evidence="10">
    <location>
        <begin position="456"/>
        <end position="477"/>
    </location>
</feature>
<feature type="transmembrane region" description="Helical" evidence="10">
    <location>
        <begin position="344"/>
        <end position="364"/>
    </location>
</feature>
<proteinExistence type="inferred from homology"/>
<evidence type="ECO:0000256" key="10">
    <source>
        <dbReference type="RuleBase" id="RU363110"/>
    </source>
</evidence>
<dbReference type="PANTHER" id="PTHR12413:SF1">
    <property type="entry name" value="DOLICHYL PYROPHOSPHATE MAN9GLCNAC2 ALPHA-1,3-GLUCOSYLTRANSFERASE"/>
    <property type="match status" value="1"/>
</dbReference>
<protein>
    <recommendedName>
        <fullName evidence="10">Alpha-1,3-glucosyltransferase</fullName>
        <ecNumber evidence="10">2.4.1.-</ecNumber>
    </recommendedName>
</protein>
<evidence type="ECO:0000256" key="9">
    <source>
        <dbReference type="ARBA" id="ARBA00023136"/>
    </source>
</evidence>
<feature type="compositionally biased region" description="Low complexity" evidence="11">
    <location>
        <begin position="68"/>
        <end position="80"/>
    </location>
</feature>
<keyword evidence="6 10" id="KW-0812">Transmembrane</keyword>